<comment type="caution">
    <text evidence="2">The sequence shown here is derived from an EMBL/GenBank/DDBJ whole genome shotgun (WGS) entry which is preliminary data.</text>
</comment>
<dbReference type="Pfam" id="PF22400">
    <property type="entry name" value="DUF6980"/>
    <property type="match status" value="1"/>
</dbReference>
<name>A0A5C6AR27_9BACT</name>
<dbReference type="AlphaFoldDB" id="A0A5C6AR27"/>
<evidence type="ECO:0000313" key="3">
    <source>
        <dbReference type="Proteomes" id="UP000316213"/>
    </source>
</evidence>
<dbReference type="EMBL" id="SJPM01000002">
    <property type="protein sequence ID" value="TWU01442.1"/>
    <property type="molecule type" value="Genomic_DNA"/>
</dbReference>
<sequence>MDCTQYKSHYAAFSKLPLPREVSDSSEWSDWMNHFHECGSCFDWTLGQRIAARGCDPNDFACVHIGNQVTTPCPDHPDPADCPDILISYFARFDEYSIAVRDGGTSAVAIRYCPWCGVKLPESKRSRWFDELTALGYTDFYGDDIPAQFWTDAWYKNAK</sequence>
<proteinExistence type="predicted"/>
<gene>
    <name evidence="2" type="ORF">Pla100_11710</name>
</gene>
<dbReference type="Proteomes" id="UP000316213">
    <property type="component" value="Unassembled WGS sequence"/>
</dbReference>
<evidence type="ECO:0000259" key="1">
    <source>
        <dbReference type="Pfam" id="PF22400"/>
    </source>
</evidence>
<reference evidence="2 3" key="1">
    <citation type="submission" date="2019-02" db="EMBL/GenBank/DDBJ databases">
        <title>Deep-cultivation of Planctomycetes and their phenomic and genomic characterization uncovers novel biology.</title>
        <authorList>
            <person name="Wiegand S."/>
            <person name="Jogler M."/>
            <person name="Boedeker C."/>
            <person name="Pinto D."/>
            <person name="Vollmers J."/>
            <person name="Rivas-Marin E."/>
            <person name="Kohn T."/>
            <person name="Peeters S.H."/>
            <person name="Heuer A."/>
            <person name="Rast P."/>
            <person name="Oberbeckmann S."/>
            <person name="Bunk B."/>
            <person name="Jeske O."/>
            <person name="Meyerdierks A."/>
            <person name="Storesund J.E."/>
            <person name="Kallscheuer N."/>
            <person name="Luecker S."/>
            <person name="Lage O.M."/>
            <person name="Pohl T."/>
            <person name="Merkel B.J."/>
            <person name="Hornburger P."/>
            <person name="Mueller R.-W."/>
            <person name="Bruemmer F."/>
            <person name="Labrenz M."/>
            <person name="Spormann A.M."/>
            <person name="Op Den Camp H."/>
            <person name="Overmann J."/>
            <person name="Amann R."/>
            <person name="Jetten M.S.M."/>
            <person name="Mascher T."/>
            <person name="Medema M.H."/>
            <person name="Devos D.P."/>
            <person name="Kaster A.-K."/>
            <person name="Ovreas L."/>
            <person name="Rohde M."/>
            <person name="Galperin M.Y."/>
            <person name="Jogler C."/>
        </authorList>
    </citation>
    <scope>NUCLEOTIDE SEQUENCE [LARGE SCALE GENOMIC DNA]</scope>
    <source>
        <strain evidence="2 3">Pla100</strain>
    </source>
</reference>
<protein>
    <recommendedName>
        <fullName evidence="1">DUF6980 domain-containing protein</fullName>
    </recommendedName>
</protein>
<evidence type="ECO:0000313" key="2">
    <source>
        <dbReference type="EMBL" id="TWU01442.1"/>
    </source>
</evidence>
<dbReference type="InterPro" id="IPR053918">
    <property type="entry name" value="DUF6980"/>
</dbReference>
<organism evidence="2 3">
    <name type="scientific">Neorhodopirellula pilleata</name>
    <dbReference type="NCBI Taxonomy" id="2714738"/>
    <lineage>
        <taxon>Bacteria</taxon>
        <taxon>Pseudomonadati</taxon>
        <taxon>Planctomycetota</taxon>
        <taxon>Planctomycetia</taxon>
        <taxon>Pirellulales</taxon>
        <taxon>Pirellulaceae</taxon>
        <taxon>Neorhodopirellula</taxon>
    </lineage>
</organism>
<accession>A0A5C6AR27</accession>
<feature type="domain" description="DUF6980" evidence="1">
    <location>
        <begin position="61"/>
        <end position="157"/>
    </location>
</feature>
<keyword evidence="3" id="KW-1185">Reference proteome</keyword>